<organism evidence="2 3">
    <name type="scientific">Teratosphaeria destructans</name>
    <dbReference type="NCBI Taxonomy" id="418781"/>
    <lineage>
        <taxon>Eukaryota</taxon>
        <taxon>Fungi</taxon>
        <taxon>Dikarya</taxon>
        <taxon>Ascomycota</taxon>
        <taxon>Pezizomycotina</taxon>
        <taxon>Dothideomycetes</taxon>
        <taxon>Dothideomycetidae</taxon>
        <taxon>Mycosphaerellales</taxon>
        <taxon>Teratosphaeriaceae</taxon>
        <taxon>Teratosphaeria</taxon>
    </lineage>
</organism>
<evidence type="ECO:0000259" key="1">
    <source>
        <dbReference type="PROSITE" id="PS51782"/>
    </source>
</evidence>
<dbReference type="InterPro" id="IPR036779">
    <property type="entry name" value="LysM_dom_sf"/>
</dbReference>
<accession>A0A9W7T1M3</accession>
<dbReference type="InterPro" id="IPR018392">
    <property type="entry name" value="LysM"/>
</dbReference>
<evidence type="ECO:0000313" key="2">
    <source>
        <dbReference type="EMBL" id="KAH9845617.1"/>
    </source>
</evidence>
<proteinExistence type="predicted"/>
<dbReference type="EMBL" id="RIBY02000014">
    <property type="protein sequence ID" value="KAH9845617.1"/>
    <property type="molecule type" value="Genomic_DNA"/>
</dbReference>
<comment type="caution">
    <text evidence="2">The sequence shown here is derived from an EMBL/GenBank/DDBJ whole genome shotgun (WGS) entry which is preliminary data.</text>
</comment>
<keyword evidence="3" id="KW-1185">Reference proteome</keyword>
<name>A0A9W7T1M3_9PEZI</name>
<dbReference type="AlphaFoldDB" id="A0A9W7T1M3"/>
<sequence>MLQHAIRSSVVAASLRATPLLHHRCMTMIKRCTRAVIVYVSLWSPSFITAKDQCAPSTWSKGSISRRRTVNSGTEAESAEAKALLDSTGIEIGQINCRYSSTTSASVNYYTCFSMAARYGIEVDHFFHLNPDVILDCSNVQPKTEYCVDGSDEHQSLSPNELRTVSVVLSMAMLHVWARSHNAAMLEAGLVEIPKGIVPTVPAMKVPARVMPSTVPTGLVALDMAIDSVPGYGATVAMRMVGVGPEKLSVALMSVSLATARGTEQSLVDERQHDRRDLRGPGPTLLQCPFRDVLQQTEHLWLARVGLWGWMVSLPALALSSSTLC</sequence>
<dbReference type="CDD" id="cd00118">
    <property type="entry name" value="LysM"/>
    <property type="match status" value="1"/>
</dbReference>
<reference evidence="2 3" key="2">
    <citation type="journal article" date="2021" name="Curr. Genet.">
        <title>Genetic response to nitrogen starvation in the aggressive Eucalyptus foliar pathogen Teratosphaeria destructans.</title>
        <authorList>
            <person name="Havenga M."/>
            <person name="Wingfield B.D."/>
            <person name="Wingfield M.J."/>
            <person name="Dreyer L.L."/>
            <person name="Roets F."/>
            <person name="Aylward J."/>
        </authorList>
    </citation>
    <scope>NUCLEOTIDE SEQUENCE [LARGE SCALE GENOMIC DNA]</scope>
    <source>
        <strain evidence="2">CMW44962</strain>
    </source>
</reference>
<dbReference type="Proteomes" id="UP001138500">
    <property type="component" value="Unassembled WGS sequence"/>
</dbReference>
<gene>
    <name evidence="2" type="ORF">Tdes44962_MAKER06452</name>
</gene>
<protein>
    <submittedName>
        <fullName evidence="2">Carbohydrate-binding module family 18 protein</fullName>
    </submittedName>
</protein>
<reference evidence="2 3" key="1">
    <citation type="journal article" date="2018" name="IMA Fungus">
        <title>IMA Genome-F 10: Nine draft genome sequences of Claviceps purpurea s.lat., including C. arundinis, C. humidiphila, and C. cf. spartinae, pseudomolecules for the pitch canker pathogen Fusarium circinatum, draft genome of Davidsoniella eucalypti, Grosmannia galeiformis, Quambalaria eucalypti, and Teratosphaeria destructans.</title>
        <authorList>
            <person name="Wingfield B.D."/>
            <person name="Liu M."/>
            <person name="Nguyen H.D."/>
            <person name="Lane F.A."/>
            <person name="Morgan S.W."/>
            <person name="De Vos L."/>
            <person name="Wilken P.M."/>
            <person name="Duong T.A."/>
            <person name="Aylward J."/>
            <person name="Coetzee M.P."/>
            <person name="Dadej K."/>
            <person name="De Beer Z.W."/>
            <person name="Findlay W."/>
            <person name="Havenga M."/>
            <person name="Kolarik M."/>
            <person name="Menzies J.G."/>
            <person name="Naidoo K."/>
            <person name="Pochopski O."/>
            <person name="Shoukouhi P."/>
            <person name="Santana Q.C."/>
            <person name="Seifert K.A."/>
            <person name="Soal N."/>
            <person name="Steenkamp E.T."/>
            <person name="Tatham C.T."/>
            <person name="van der Nest M.A."/>
            <person name="Wingfield M.J."/>
        </authorList>
    </citation>
    <scope>NUCLEOTIDE SEQUENCE [LARGE SCALE GENOMIC DNA]</scope>
    <source>
        <strain evidence="2">CMW44962</strain>
    </source>
</reference>
<evidence type="ECO:0000313" key="3">
    <source>
        <dbReference type="Proteomes" id="UP001138500"/>
    </source>
</evidence>
<dbReference type="Gene3D" id="3.10.350.10">
    <property type="entry name" value="LysM domain"/>
    <property type="match status" value="1"/>
</dbReference>
<feature type="domain" description="LysM" evidence="1">
    <location>
        <begin position="101"/>
        <end position="148"/>
    </location>
</feature>
<dbReference type="OrthoDB" id="1193027at2759"/>
<dbReference type="PROSITE" id="PS51782">
    <property type="entry name" value="LYSM"/>
    <property type="match status" value="1"/>
</dbReference>